<dbReference type="EMBL" id="CP060718">
    <property type="protein sequence ID" value="QNN68361.1"/>
    <property type="molecule type" value="Genomic_DNA"/>
</dbReference>
<evidence type="ECO:0000313" key="2">
    <source>
        <dbReference type="Proteomes" id="UP000515971"/>
    </source>
</evidence>
<proteinExistence type="predicted"/>
<gene>
    <name evidence="1" type="ORF">H9L13_05720</name>
</gene>
<dbReference type="RefSeq" id="WP_187539802.1">
    <property type="nucleotide sequence ID" value="NZ_BAABJT010000001.1"/>
</dbReference>
<evidence type="ECO:0000313" key="1">
    <source>
        <dbReference type="EMBL" id="QNN68361.1"/>
    </source>
</evidence>
<reference evidence="1 2" key="1">
    <citation type="submission" date="2020-08" db="EMBL/GenBank/DDBJ databases">
        <title>Genome sequence of Sphingomonas lutea KCTC 23642T.</title>
        <authorList>
            <person name="Hyun D.-W."/>
            <person name="Bae J.-W."/>
        </authorList>
    </citation>
    <scope>NUCLEOTIDE SEQUENCE [LARGE SCALE GENOMIC DNA]</scope>
    <source>
        <strain evidence="1 2">KCTC 23642</strain>
    </source>
</reference>
<dbReference type="AlphaFoldDB" id="A0A7G9SKI6"/>
<organism evidence="1 2">
    <name type="scientific">Sphingomonas lutea</name>
    <dbReference type="NCBI Taxonomy" id="1045317"/>
    <lineage>
        <taxon>Bacteria</taxon>
        <taxon>Pseudomonadati</taxon>
        <taxon>Pseudomonadota</taxon>
        <taxon>Alphaproteobacteria</taxon>
        <taxon>Sphingomonadales</taxon>
        <taxon>Sphingomonadaceae</taxon>
        <taxon>Sphingomonas</taxon>
    </lineage>
</organism>
<accession>A0A7G9SKI6</accession>
<dbReference type="Proteomes" id="UP000515971">
    <property type="component" value="Chromosome"/>
</dbReference>
<keyword evidence="2" id="KW-1185">Reference proteome</keyword>
<protein>
    <submittedName>
        <fullName evidence="1">Uncharacterized protein</fullName>
    </submittedName>
</protein>
<dbReference type="KEGG" id="slut:H9L13_05720"/>
<name>A0A7G9SKI6_9SPHN</name>
<sequence length="139" mass="15846">MFLGLVPVLVGVFAVQSGTVQSVTRLVVQDEVILRVPVMPRPAAPRVEWVEKKGPKCIPATEIRRAILSGPEEVDFILSNRERVRARLEDGCEALDFYAGFYLQPEDWRICAERDEVHSRMGASCTIERFRHLVPRERD</sequence>